<reference evidence="12 13" key="1">
    <citation type="submission" date="2017-11" db="EMBL/GenBank/DDBJ databases">
        <title>Reclassification of Bisgaard taxon 5 as Caviibacterium pharyngocola gen. nov., sp. nov.</title>
        <authorList>
            <person name="Christensen H."/>
        </authorList>
    </citation>
    <scope>NUCLEOTIDE SEQUENCE [LARGE SCALE GENOMIC DNA]</scope>
    <source>
        <strain evidence="12 13">7_3</strain>
    </source>
</reference>
<comment type="caution">
    <text evidence="12">The sequence shown here is derived from an EMBL/GenBank/DDBJ whole genome shotgun (WGS) entry which is preliminary data.</text>
</comment>
<keyword evidence="13" id="KW-1185">Reference proteome</keyword>
<keyword evidence="5 11" id="KW-0812">Transmembrane</keyword>
<evidence type="ECO:0000256" key="4">
    <source>
        <dbReference type="ARBA" id="ARBA00022519"/>
    </source>
</evidence>
<dbReference type="AlphaFoldDB" id="A0A2M8RW89"/>
<feature type="transmembrane region" description="Helical" evidence="11">
    <location>
        <begin position="91"/>
        <end position="111"/>
    </location>
</feature>
<evidence type="ECO:0000256" key="5">
    <source>
        <dbReference type="ARBA" id="ARBA00022692"/>
    </source>
</evidence>
<name>A0A2M8RW89_9PAST</name>
<dbReference type="InterPro" id="IPR018227">
    <property type="entry name" value="Amino_acid_transport_2"/>
</dbReference>
<evidence type="ECO:0000256" key="6">
    <source>
        <dbReference type="ARBA" id="ARBA00022847"/>
    </source>
</evidence>
<feature type="transmembrane region" description="Helical" evidence="11">
    <location>
        <begin position="332"/>
        <end position="356"/>
    </location>
</feature>
<keyword evidence="6" id="KW-0769">Symport</keyword>
<keyword evidence="4" id="KW-0997">Cell inner membrane</keyword>
<feature type="transmembrane region" description="Helical" evidence="11">
    <location>
        <begin position="40"/>
        <end position="58"/>
    </location>
</feature>
<dbReference type="Proteomes" id="UP000230282">
    <property type="component" value="Unassembled WGS sequence"/>
</dbReference>
<dbReference type="GO" id="GO:0015293">
    <property type="term" value="F:symporter activity"/>
    <property type="evidence" value="ECO:0007669"/>
    <property type="project" value="UniProtKB-KW"/>
</dbReference>
<gene>
    <name evidence="12" type="ORF">CVP04_05995</name>
</gene>
<keyword evidence="7" id="KW-0029">Amino-acid transport</keyword>
<keyword evidence="3" id="KW-1003">Cell membrane</keyword>
<evidence type="ECO:0000256" key="8">
    <source>
        <dbReference type="ARBA" id="ARBA00022989"/>
    </source>
</evidence>
<dbReference type="GO" id="GO:0005886">
    <property type="term" value="C:plasma membrane"/>
    <property type="evidence" value="ECO:0007669"/>
    <property type="project" value="UniProtKB-SubCell"/>
</dbReference>
<keyword evidence="8 11" id="KW-1133">Transmembrane helix</keyword>
<organism evidence="12 13">
    <name type="scientific">Caviibacterium pharyngocola</name>
    <dbReference type="NCBI Taxonomy" id="28159"/>
    <lineage>
        <taxon>Bacteria</taxon>
        <taxon>Pseudomonadati</taxon>
        <taxon>Pseudomonadota</taxon>
        <taxon>Gammaproteobacteria</taxon>
        <taxon>Pasteurellales</taxon>
        <taxon>Pasteurellaceae</taxon>
        <taxon>Caviibacterium</taxon>
    </lineage>
</organism>
<dbReference type="Pfam" id="PF03222">
    <property type="entry name" value="Trp_Tyr_perm"/>
    <property type="match status" value="1"/>
</dbReference>
<evidence type="ECO:0000313" key="13">
    <source>
        <dbReference type="Proteomes" id="UP000230282"/>
    </source>
</evidence>
<accession>A0A2M8RW89</accession>
<comment type="subcellular location">
    <subcellularLocation>
        <location evidence="1">Cell inner membrane</location>
        <topology evidence="1">Multi-pass membrane protein</topology>
    </subcellularLocation>
</comment>
<proteinExistence type="predicted"/>
<dbReference type="OrthoDB" id="1627372at2"/>
<feature type="transmembrane region" description="Helical" evidence="11">
    <location>
        <begin position="287"/>
        <end position="311"/>
    </location>
</feature>
<feature type="transmembrane region" description="Helical" evidence="11">
    <location>
        <begin position="237"/>
        <end position="260"/>
    </location>
</feature>
<feature type="transmembrane region" description="Helical" evidence="11">
    <location>
        <begin position="392"/>
        <end position="412"/>
    </location>
</feature>
<feature type="transmembrane region" description="Helical" evidence="11">
    <location>
        <begin position="362"/>
        <end position="380"/>
    </location>
</feature>
<dbReference type="RefSeq" id="WP_100296838.1">
    <property type="nucleotide sequence ID" value="NZ_PHGZ01000013.1"/>
</dbReference>
<evidence type="ECO:0000256" key="10">
    <source>
        <dbReference type="ARBA" id="ARBA00047996"/>
    </source>
</evidence>
<evidence type="ECO:0000313" key="12">
    <source>
        <dbReference type="EMBL" id="PJG83150.1"/>
    </source>
</evidence>
<dbReference type="InterPro" id="IPR004694">
    <property type="entry name" value="Hydroxy_aa_transpt"/>
</dbReference>
<keyword evidence="2" id="KW-0813">Transport</keyword>
<dbReference type="NCBIfam" id="TIGR00814">
    <property type="entry name" value="stp"/>
    <property type="match status" value="1"/>
</dbReference>
<feature type="transmembrane region" description="Helical" evidence="11">
    <location>
        <begin position="131"/>
        <end position="147"/>
    </location>
</feature>
<dbReference type="PANTHER" id="PTHR35334:SF2">
    <property type="entry name" value="SERINE TRANSPORTER SDAC"/>
    <property type="match status" value="1"/>
</dbReference>
<evidence type="ECO:0000256" key="7">
    <source>
        <dbReference type="ARBA" id="ARBA00022970"/>
    </source>
</evidence>
<sequence>MSKNTSIKWNKFDLLWALNLFGTAVGAGVLFLPINAGMGGFWPLVVMAILVGPMTFLAHRALSRFVLSSSVPGSDITDVVEEHFGKNAGKLITLLYFFAIFPILLIYGNGITNTVDSFIVNQLGLASPNRALLSFVLIASLISVMLMDEKIMLKITELLVYPLVLILFALSIYLIPEWNTSMLHEMPTAQGFITTLWITIPVLVFSFNHSPAISSFSQSQQRQYKDLELTEKHAGHTLKGTATILLVFVMFFVFSCVLTLTPQELTLAKSQNISILSFLANKFDNPYISYLGPFVAFLAITSSFFGHYLGAKEGLEGLFIKMRDDKKINRKKLNYLTALFFLFTLWGVAIINPSILGLIESFGGPIIAAILFIMPMYAIRKIPAMQRYQGQFSNVFVTVMGLIAISAVIYGLF</sequence>
<evidence type="ECO:0000256" key="11">
    <source>
        <dbReference type="SAM" id="Phobius"/>
    </source>
</evidence>
<feature type="transmembrane region" description="Helical" evidence="11">
    <location>
        <begin position="196"/>
        <end position="216"/>
    </location>
</feature>
<evidence type="ECO:0000256" key="2">
    <source>
        <dbReference type="ARBA" id="ARBA00022448"/>
    </source>
</evidence>
<protein>
    <submittedName>
        <fullName evidence="12">Serine transporter</fullName>
    </submittedName>
</protein>
<dbReference type="GO" id="GO:0015171">
    <property type="term" value="F:amino acid transmembrane transporter activity"/>
    <property type="evidence" value="ECO:0007669"/>
    <property type="project" value="InterPro"/>
</dbReference>
<evidence type="ECO:0000256" key="9">
    <source>
        <dbReference type="ARBA" id="ARBA00023136"/>
    </source>
</evidence>
<dbReference type="EMBL" id="PHGZ01000013">
    <property type="protein sequence ID" value="PJG83150.1"/>
    <property type="molecule type" value="Genomic_DNA"/>
</dbReference>
<evidence type="ECO:0000256" key="3">
    <source>
        <dbReference type="ARBA" id="ARBA00022475"/>
    </source>
</evidence>
<evidence type="ECO:0000256" key="1">
    <source>
        <dbReference type="ARBA" id="ARBA00004429"/>
    </source>
</evidence>
<dbReference type="PANTHER" id="PTHR35334">
    <property type="entry name" value="SERINE TRANSPORTER"/>
    <property type="match status" value="1"/>
</dbReference>
<keyword evidence="9 11" id="KW-0472">Membrane</keyword>
<feature type="transmembrane region" description="Helical" evidence="11">
    <location>
        <begin position="12"/>
        <end position="34"/>
    </location>
</feature>
<feature type="transmembrane region" description="Helical" evidence="11">
    <location>
        <begin position="159"/>
        <end position="176"/>
    </location>
</feature>
<comment type="catalytic activity">
    <reaction evidence="10">
        <text>L-serine(in) + H(+)(in) = L-serine(out) + H(+)(out)</text>
        <dbReference type="Rhea" id="RHEA:28887"/>
        <dbReference type="ChEBI" id="CHEBI:15378"/>
        <dbReference type="ChEBI" id="CHEBI:33384"/>
    </reaction>
    <physiologicalReaction direction="right-to-left" evidence="10">
        <dbReference type="Rhea" id="RHEA:28889"/>
    </physiologicalReaction>
</comment>